<evidence type="ECO:0000313" key="3">
    <source>
        <dbReference type="Proteomes" id="UP001138768"/>
    </source>
</evidence>
<name>A0A9X1B7D9_9GAMM</name>
<sequence>MAWLDAEEASAANENASDWISENKVRTALAERLAGHPALLAQLNTRGLQKASKTRRATSWRPKSSSAAKHPIALTPPTLAVRHYPQKFTCVMFGAFS</sequence>
<proteinExistence type="predicted"/>
<evidence type="ECO:0000256" key="1">
    <source>
        <dbReference type="SAM" id="MobiDB-lite"/>
    </source>
</evidence>
<dbReference type="AlphaFoldDB" id="A0A9X1B7D9"/>
<accession>A0A9X1B7D9</accession>
<evidence type="ECO:0000313" key="2">
    <source>
        <dbReference type="EMBL" id="MBK1621796.1"/>
    </source>
</evidence>
<protein>
    <submittedName>
        <fullName evidence="2">Uncharacterized protein</fullName>
    </submittedName>
</protein>
<keyword evidence="3" id="KW-1185">Reference proteome</keyword>
<feature type="region of interest" description="Disordered" evidence="1">
    <location>
        <begin position="47"/>
        <end position="69"/>
    </location>
</feature>
<dbReference type="EMBL" id="NRRY01000121">
    <property type="protein sequence ID" value="MBK1621796.1"/>
    <property type="molecule type" value="Genomic_DNA"/>
</dbReference>
<organism evidence="2 3">
    <name type="scientific">Lamprobacter modestohalophilus</name>
    <dbReference type="NCBI Taxonomy" id="1064514"/>
    <lineage>
        <taxon>Bacteria</taxon>
        <taxon>Pseudomonadati</taxon>
        <taxon>Pseudomonadota</taxon>
        <taxon>Gammaproteobacteria</taxon>
        <taxon>Chromatiales</taxon>
        <taxon>Chromatiaceae</taxon>
        <taxon>Lamprobacter</taxon>
    </lineage>
</organism>
<gene>
    <name evidence="2" type="ORF">CKO42_26135</name>
</gene>
<dbReference type="Proteomes" id="UP001138768">
    <property type="component" value="Unassembled WGS sequence"/>
</dbReference>
<reference evidence="2 3" key="1">
    <citation type="journal article" date="2020" name="Microorganisms">
        <title>Osmotic Adaptation and Compatible Solute Biosynthesis of Phototrophic Bacteria as Revealed from Genome Analyses.</title>
        <authorList>
            <person name="Imhoff J.F."/>
            <person name="Rahn T."/>
            <person name="Kunzel S."/>
            <person name="Keller A."/>
            <person name="Neulinger S.C."/>
        </authorList>
    </citation>
    <scope>NUCLEOTIDE SEQUENCE [LARGE SCALE GENOMIC DNA]</scope>
    <source>
        <strain evidence="2 3">DSM 25653</strain>
    </source>
</reference>
<comment type="caution">
    <text evidence="2">The sequence shown here is derived from an EMBL/GenBank/DDBJ whole genome shotgun (WGS) entry which is preliminary data.</text>
</comment>